<evidence type="ECO:0000256" key="5">
    <source>
        <dbReference type="ARBA" id="ARBA00023002"/>
    </source>
</evidence>
<keyword evidence="4" id="KW-0862">Zinc</keyword>
<dbReference type="PANTHER" id="PTHR30096">
    <property type="entry name" value="4,5-DOPA DIOXYGENASE EXTRADIOL-LIKE PROTEIN"/>
    <property type="match status" value="1"/>
</dbReference>
<dbReference type="Pfam" id="PF02900">
    <property type="entry name" value="LigB"/>
    <property type="match status" value="1"/>
</dbReference>
<evidence type="ECO:0000256" key="4">
    <source>
        <dbReference type="ARBA" id="ARBA00022833"/>
    </source>
</evidence>
<dbReference type="Proteomes" id="UP001163266">
    <property type="component" value="Chromosome"/>
</dbReference>
<organism evidence="7 8">
    <name type="scientific">Caldimonas aquatica</name>
    <dbReference type="NCBI Taxonomy" id="376175"/>
    <lineage>
        <taxon>Bacteria</taxon>
        <taxon>Pseudomonadati</taxon>
        <taxon>Pseudomonadota</taxon>
        <taxon>Betaproteobacteria</taxon>
        <taxon>Burkholderiales</taxon>
        <taxon>Sphaerotilaceae</taxon>
        <taxon>Caldimonas</taxon>
    </lineage>
</organism>
<dbReference type="EMBL" id="CP110257">
    <property type="protein sequence ID" value="UZD55916.1"/>
    <property type="molecule type" value="Genomic_DNA"/>
</dbReference>
<comment type="similarity">
    <text evidence="2">Belongs to the DODA-type extradiol aromatic ring-opening dioxygenase family.</text>
</comment>
<keyword evidence="7" id="KW-0223">Dioxygenase</keyword>
<name>A0ABY6MV69_9BURK</name>
<dbReference type="CDD" id="cd07363">
    <property type="entry name" value="45_DOPA_Dioxygenase"/>
    <property type="match status" value="1"/>
</dbReference>
<keyword evidence="5" id="KW-0560">Oxidoreductase</keyword>
<evidence type="ECO:0000256" key="1">
    <source>
        <dbReference type="ARBA" id="ARBA00001947"/>
    </source>
</evidence>
<evidence type="ECO:0000256" key="3">
    <source>
        <dbReference type="ARBA" id="ARBA00022723"/>
    </source>
</evidence>
<gene>
    <name evidence="7" type="ORF">OMP39_04875</name>
</gene>
<evidence type="ECO:0000313" key="8">
    <source>
        <dbReference type="Proteomes" id="UP001163266"/>
    </source>
</evidence>
<evidence type="ECO:0000313" key="7">
    <source>
        <dbReference type="EMBL" id="UZD55916.1"/>
    </source>
</evidence>
<keyword evidence="8" id="KW-1185">Reference proteome</keyword>
<dbReference type="GO" id="GO:0051213">
    <property type="term" value="F:dioxygenase activity"/>
    <property type="evidence" value="ECO:0007669"/>
    <property type="project" value="UniProtKB-KW"/>
</dbReference>
<dbReference type="InterPro" id="IPR004183">
    <property type="entry name" value="Xdiol_dOase_suB"/>
</dbReference>
<protein>
    <submittedName>
        <fullName evidence="7">Dioxygenase</fullName>
    </submittedName>
</protein>
<dbReference type="SUPFAM" id="SSF53213">
    <property type="entry name" value="LigB-like"/>
    <property type="match status" value="1"/>
</dbReference>
<dbReference type="PANTHER" id="PTHR30096:SF0">
    <property type="entry name" value="4,5-DOPA DIOXYGENASE EXTRADIOL-LIKE PROTEIN"/>
    <property type="match status" value="1"/>
</dbReference>
<dbReference type="InterPro" id="IPR014436">
    <property type="entry name" value="Extradiol_dOase_DODA"/>
</dbReference>
<dbReference type="Gene3D" id="3.40.830.10">
    <property type="entry name" value="LigB-like"/>
    <property type="match status" value="1"/>
</dbReference>
<proteinExistence type="inferred from homology"/>
<sequence length="276" mass="29690">MPPLFVSHGSPMMALEPGATGAFFARLARAIERRFGRPRAVLACSAHTLADRPVLLAAQRHQAVHDFSGFPAALYELRYDAPGEPAVAQRAASLLRAAGCEPRISERGGLDHGIWTVLMHMWPAADVPVVPLAFPPAEPPARLWALGRAVAPLADEGVLILGTGSLTHNLRLAFARPWGEDAPEDPACAAFRGWVREHAESGDWPALLDYRRRAPHAASMHPTDEHWLPFYPPAGAAGEANPARRLHEGVQYGVLGMDAYAFGPHAGALADELKSV</sequence>
<accession>A0ABY6MV69</accession>
<reference evidence="7" key="1">
    <citation type="submission" date="2022-10" db="EMBL/GenBank/DDBJ databases">
        <title>Complete genome sequence of Schlegelella aquatica LMG 23380.</title>
        <authorList>
            <person name="Musilova J."/>
            <person name="Kourilova X."/>
            <person name="Bezdicek M."/>
            <person name="Hermankova K."/>
            <person name="Obruca S."/>
            <person name="Sedlar K."/>
        </authorList>
    </citation>
    <scope>NUCLEOTIDE SEQUENCE</scope>
    <source>
        <strain evidence="7">LMG 23380</strain>
    </source>
</reference>
<feature type="domain" description="Extradiol ring-cleavage dioxygenase class III enzyme subunit B" evidence="6">
    <location>
        <begin position="4"/>
        <end position="262"/>
    </location>
</feature>
<dbReference type="PIRSF" id="PIRSF006157">
    <property type="entry name" value="Doxgns_DODA"/>
    <property type="match status" value="1"/>
</dbReference>
<comment type="cofactor">
    <cofactor evidence="1">
        <name>Zn(2+)</name>
        <dbReference type="ChEBI" id="CHEBI:29105"/>
    </cofactor>
</comment>
<evidence type="ECO:0000256" key="2">
    <source>
        <dbReference type="ARBA" id="ARBA00007581"/>
    </source>
</evidence>
<evidence type="ECO:0000259" key="6">
    <source>
        <dbReference type="Pfam" id="PF02900"/>
    </source>
</evidence>
<dbReference type="RefSeq" id="WP_264893669.1">
    <property type="nucleotide sequence ID" value="NZ_CP110257.1"/>
</dbReference>
<keyword evidence="3" id="KW-0479">Metal-binding</keyword>